<evidence type="ECO:0000256" key="7">
    <source>
        <dbReference type="SAM" id="MobiDB-lite"/>
    </source>
</evidence>
<comment type="subcellular location">
    <subcellularLocation>
        <location evidence="1">Endoplasmic reticulum membrane</location>
        <topology evidence="1">Multi-pass membrane protein</topology>
    </subcellularLocation>
</comment>
<evidence type="ECO:0000313" key="10">
    <source>
        <dbReference type="Proteomes" id="UP000286045"/>
    </source>
</evidence>
<feature type="compositionally biased region" description="Acidic residues" evidence="7">
    <location>
        <begin position="295"/>
        <end position="315"/>
    </location>
</feature>
<reference evidence="9 10" key="1">
    <citation type="submission" date="2018-12" db="EMBL/GenBank/DDBJ databases">
        <title>Draft genome sequence of Xylaria grammica IHI A82.</title>
        <authorList>
            <person name="Buettner E."/>
            <person name="Kellner H."/>
        </authorList>
    </citation>
    <scope>NUCLEOTIDE SEQUENCE [LARGE SCALE GENOMIC DNA]</scope>
    <source>
        <strain evidence="9 10">IHI A82</strain>
    </source>
</reference>
<keyword evidence="2 8" id="KW-0812">Transmembrane</keyword>
<dbReference type="CDD" id="cd23995">
    <property type="entry name" value="Seipin_BSCL2_like"/>
    <property type="match status" value="1"/>
</dbReference>
<feature type="transmembrane region" description="Helical" evidence="8">
    <location>
        <begin position="20"/>
        <end position="44"/>
    </location>
</feature>
<keyword evidence="3" id="KW-0256">Endoplasmic reticulum</keyword>
<keyword evidence="4 8" id="KW-1133">Transmembrane helix</keyword>
<feature type="region of interest" description="Disordered" evidence="7">
    <location>
        <begin position="271"/>
        <end position="363"/>
    </location>
</feature>
<feature type="transmembrane region" description="Helical" evidence="8">
    <location>
        <begin position="231"/>
        <end position="260"/>
    </location>
</feature>
<keyword evidence="5" id="KW-0443">Lipid metabolism</keyword>
<evidence type="ECO:0000256" key="5">
    <source>
        <dbReference type="ARBA" id="ARBA00023098"/>
    </source>
</evidence>
<feature type="compositionally biased region" description="Acidic residues" evidence="7">
    <location>
        <begin position="330"/>
        <end position="340"/>
    </location>
</feature>
<dbReference type="GO" id="GO:0005789">
    <property type="term" value="C:endoplasmic reticulum membrane"/>
    <property type="evidence" value="ECO:0007669"/>
    <property type="project" value="UniProtKB-SubCell"/>
</dbReference>
<dbReference type="InterPro" id="IPR009617">
    <property type="entry name" value="Seipin"/>
</dbReference>
<dbReference type="GO" id="GO:0006629">
    <property type="term" value="P:lipid metabolic process"/>
    <property type="evidence" value="ECO:0007669"/>
    <property type="project" value="UniProtKB-KW"/>
</dbReference>
<keyword evidence="6 8" id="KW-0472">Membrane</keyword>
<dbReference type="GO" id="GO:0140042">
    <property type="term" value="P:lipid droplet formation"/>
    <property type="evidence" value="ECO:0007669"/>
    <property type="project" value="UniProtKB-ARBA"/>
</dbReference>
<evidence type="ECO:0000256" key="8">
    <source>
        <dbReference type="SAM" id="Phobius"/>
    </source>
</evidence>
<sequence>MEYIKAPYRVATSSTAKKTYLGTVLFVSASVVLLGIASLAYPVFYYSYVPKKLITVPIHLQYNAGLNPYDIISLSPDLMLEQAYDVSVDLTLPRSPTNLGRGNFMVALYAIKSTPDNPALAYSASQDPYEHVTSDNVVFSSRRPALIPYEDPLVSTASRVLFLLYHILFARASETVTLSIPMGELVEFKGVLPLSVLVDVQAGQTLQVYSSTMTLVARLTGMRWFMYNHRILSFLACTTIFWLAEMVSMGLAWVMLGWVFSGRSQEVMRVPESEKEVWGVQHERDEDDTDVKKEEEDDDDDVEIKEETPEPESGPELEALEKSPRHGGDADDEGDSEDGWEASGAGTSFHDGRSSGGQADAGAGTWTLVSRLGAGGGGGV</sequence>
<proteinExistence type="predicted"/>
<evidence type="ECO:0000256" key="2">
    <source>
        <dbReference type="ARBA" id="ARBA00022692"/>
    </source>
</evidence>
<dbReference type="STRING" id="363999.A0A439D0J2"/>
<feature type="compositionally biased region" description="Basic and acidic residues" evidence="7">
    <location>
        <begin position="271"/>
        <end position="294"/>
    </location>
</feature>
<dbReference type="PANTHER" id="PTHR21212:SF0">
    <property type="entry name" value="SEIPIN"/>
    <property type="match status" value="1"/>
</dbReference>
<accession>A0A439D0J2</accession>
<feature type="compositionally biased region" description="Basic and acidic residues" evidence="7">
    <location>
        <begin position="319"/>
        <end position="329"/>
    </location>
</feature>
<evidence type="ECO:0000256" key="6">
    <source>
        <dbReference type="ARBA" id="ARBA00023136"/>
    </source>
</evidence>
<evidence type="ECO:0008006" key="11">
    <source>
        <dbReference type="Google" id="ProtNLM"/>
    </source>
</evidence>
<dbReference type="PANTHER" id="PTHR21212">
    <property type="entry name" value="BERNARDINELLI-SEIP CONGENITAL LIPODYSTROPHY 2 HOMOLOG BSCL2 PROTEIN"/>
    <property type="match status" value="1"/>
</dbReference>
<gene>
    <name evidence="9" type="ORF">EKO27_g7322</name>
</gene>
<evidence type="ECO:0000313" key="9">
    <source>
        <dbReference type="EMBL" id="RWA07781.1"/>
    </source>
</evidence>
<keyword evidence="10" id="KW-1185">Reference proteome</keyword>
<evidence type="ECO:0000256" key="3">
    <source>
        <dbReference type="ARBA" id="ARBA00022824"/>
    </source>
</evidence>
<dbReference type="EMBL" id="RYZI01000237">
    <property type="protein sequence ID" value="RWA07781.1"/>
    <property type="molecule type" value="Genomic_DNA"/>
</dbReference>
<protein>
    <recommendedName>
        <fullName evidence="11">Seipin</fullName>
    </recommendedName>
</protein>
<evidence type="ECO:0000256" key="1">
    <source>
        <dbReference type="ARBA" id="ARBA00004477"/>
    </source>
</evidence>
<organism evidence="9 10">
    <name type="scientific">Xylaria grammica</name>
    <dbReference type="NCBI Taxonomy" id="363999"/>
    <lineage>
        <taxon>Eukaryota</taxon>
        <taxon>Fungi</taxon>
        <taxon>Dikarya</taxon>
        <taxon>Ascomycota</taxon>
        <taxon>Pezizomycotina</taxon>
        <taxon>Sordariomycetes</taxon>
        <taxon>Xylariomycetidae</taxon>
        <taxon>Xylariales</taxon>
        <taxon>Xylariaceae</taxon>
        <taxon>Xylaria</taxon>
    </lineage>
</organism>
<evidence type="ECO:0000256" key="4">
    <source>
        <dbReference type="ARBA" id="ARBA00022989"/>
    </source>
</evidence>
<dbReference type="Proteomes" id="UP000286045">
    <property type="component" value="Unassembled WGS sequence"/>
</dbReference>
<dbReference type="Pfam" id="PF06775">
    <property type="entry name" value="Seipin"/>
    <property type="match status" value="1"/>
</dbReference>
<comment type="caution">
    <text evidence="9">The sequence shown here is derived from an EMBL/GenBank/DDBJ whole genome shotgun (WGS) entry which is preliminary data.</text>
</comment>
<dbReference type="AlphaFoldDB" id="A0A439D0J2"/>
<name>A0A439D0J2_9PEZI</name>